<keyword evidence="2" id="KW-1133">Transmembrane helix</keyword>
<dbReference type="VEuPathDB" id="PiroplasmaDB:BEWA_048740"/>
<gene>
    <name evidence="3" type="ORF">BEWA_048740</name>
</gene>
<reference evidence="3 4" key="1">
    <citation type="journal article" date="2012" name="BMC Genomics">
        <title>Comparative genomic analysis and phylogenetic position of Theileria equi.</title>
        <authorList>
            <person name="Kappmeyer L.S."/>
            <person name="Thiagarajan M."/>
            <person name="Herndon D.R."/>
            <person name="Ramsay J.D."/>
            <person name="Caler E."/>
            <person name="Djikeng A."/>
            <person name="Gillespie J.J."/>
            <person name="Lau A.O."/>
            <person name="Roalson E.H."/>
            <person name="Silva J.C."/>
            <person name="Silva M.G."/>
            <person name="Suarez C.E."/>
            <person name="Ueti M.W."/>
            <person name="Nene V.M."/>
            <person name="Mealey R.H."/>
            <person name="Knowles D.P."/>
            <person name="Brayton K.A."/>
        </authorList>
    </citation>
    <scope>NUCLEOTIDE SEQUENCE [LARGE SCALE GENOMIC DNA]</scope>
    <source>
        <strain evidence="3 4">WA</strain>
    </source>
</reference>
<evidence type="ECO:0000313" key="4">
    <source>
        <dbReference type="Proteomes" id="UP000031512"/>
    </source>
</evidence>
<keyword evidence="2" id="KW-0472">Membrane</keyword>
<dbReference type="GeneID" id="15804217"/>
<dbReference type="Proteomes" id="UP000031512">
    <property type="component" value="Unassembled WGS sequence"/>
</dbReference>
<feature type="region of interest" description="Disordered" evidence="1">
    <location>
        <begin position="576"/>
        <end position="597"/>
    </location>
</feature>
<dbReference type="AlphaFoldDB" id="L1LAB2"/>
<evidence type="ECO:0000256" key="1">
    <source>
        <dbReference type="SAM" id="MobiDB-lite"/>
    </source>
</evidence>
<protein>
    <submittedName>
        <fullName evidence="3">Uncharacterized protein</fullName>
    </submittedName>
</protein>
<evidence type="ECO:0000256" key="2">
    <source>
        <dbReference type="SAM" id="Phobius"/>
    </source>
</evidence>
<dbReference type="RefSeq" id="XP_004831859.1">
    <property type="nucleotide sequence ID" value="XM_004831802.1"/>
</dbReference>
<proteinExistence type="predicted"/>
<organism evidence="3 4">
    <name type="scientific">Theileria equi strain WA</name>
    <dbReference type="NCBI Taxonomy" id="1537102"/>
    <lineage>
        <taxon>Eukaryota</taxon>
        <taxon>Sar</taxon>
        <taxon>Alveolata</taxon>
        <taxon>Apicomplexa</taxon>
        <taxon>Aconoidasida</taxon>
        <taxon>Piroplasmida</taxon>
        <taxon>Theileriidae</taxon>
        <taxon>Theileria</taxon>
    </lineage>
</organism>
<evidence type="ECO:0000313" key="3">
    <source>
        <dbReference type="EMBL" id="EKX72407.1"/>
    </source>
</evidence>
<comment type="caution">
    <text evidence="3">The sequence shown here is derived from an EMBL/GenBank/DDBJ whole genome shotgun (WGS) entry which is preliminary data.</text>
</comment>
<dbReference type="EMBL" id="ACOU01000007">
    <property type="protein sequence ID" value="EKX72407.1"/>
    <property type="molecule type" value="Genomic_DNA"/>
</dbReference>
<keyword evidence="4" id="KW-1185">Reference proteome</keyword>
<dbReference type="KEGG" id="beq:BEWA_048740"/>
<sequence length="644" mass="72572">MNESEIELDIDPGKCDQTEDIKCSHKEHTPLNSYDSYEYTFTKGSVQLKSLSYGDISDSLLVLQINVKVQYSYYVKRDPEKEIGSNTIFDEFASKNTSLDSQELEELLRDVYNNERVEYYDLGKKLREKLWPKNGICFNLASKLITDAKYTSDVTGIQVTVAKSTITGGYKRVRHTPTSAPFYIKELKGTNEQPITLDNGFPNELLAGFSVYYGKDDSEYGDPLLIILEVGKKLENIPGKYITSKNKDTTNWNVIRVKDSTIDEIELENILKNIEGNKCLYIDTLDVTLKSKLADITKELIINLEEARNMFGTYDSGDDKMIPYKRIISREYTSVAHADTFTSFTIKDIKVTSDVSVSGVPLPTSGSRLSKLRAFYNGSTIKDPLLIYILENGGNSMWIYRYSGDKTWVVPSGDTTPASDVDSDKITKLLEQYYTPNVVINLDICAPYNPEDNTLRFNVNKRNLKDSKYYGFTHTAPSARSFRVKSVCHGTTLSGLSSETPLKSIAAYYLGEGHTLGKLLMVELVSEEDKYSYYMRQNRDPTKWTALDRTEKLGDDELIQKLNELVVAYFPPPPDPIPPIPPATTDNTSTGGVETGKHSRSTRYYQVAGAAIVGTIIGISILCFVIWKFTPVSRMYIVNRDPLL</sequence>
<keyword evidence="2" id="KW-0812">Transmembrane</keyword>
<name>L1LAB2_THEEQ</name>
<feature type="transmembrane region" description="Helical" evidence="2">
    <location>
        <begin position="604"/>
        <end position="627"/>
    </location>
</feature>
<accession>L1LAB2</accession>